<gene>
    <name evidence="3" type="ORF">GII36_00055</name>
</gene>
<dbReference type="AlphaFoldDB" id="A0A857MNJ1"/>
<feature type="compositionally biased region" description="Basic and acidic residues" evidence="1">
    <location>
        <begin position="78"/>
        <end position="99"/>
    </location>
</feature>
<feature type="compositionally biased region" description="Basic and acidic residues" evidence="1">
    <location>
        <begin position="329"/>
        <end position="345"/>
    </location>
</feature>
<feature type="transmembrane region" description="Helical" evidence="2">
    <location>
        <begin position="542"/>
        <end position="569"/>
    </location>
</feature>
<name>A0A857MNJ1_9BACT</name>
<keyword evidence="4" id="KW-1185">Reference proteome</keyword>
<feature type="region of interest" description="Disordered" evidence="1">
    <location>
        <begin position="802"/>
        <end position="841"/>
    </location>
</feature>
<evidence type="ECO:0000313" key="4">
    <source>
        <dbReference type="Proteomes" id="UP001059824"/>
    </source>
</evidence>
<feature type="compositionally biased region" description="Gly residues" evidence="1">
    <location>
        <begin position="104"/>
        <end position="116"/>
    </location>
</feature>
<feature type="compositionally biased region" description="Acidic residues" evidence="1">
    <location>
        <begin position="8"/>
        <end position="17"/>
    </location>
</feature>
<keyword evidence="2" id="KW-0472">Membrane</keyword>
<dbReference type="KEGG" id="mama:GII36_00055"/>
<keyword evidence="2" id="KW-1133">Transmembrane helix</keyword>
<feature type="compositionally biased region" description="Acidic residues" evidence="1">
    <location>
        <begin position="825"/>
        <end position="839"/>
    </location>
</feature>
<accession>A0A857MNJ1</accession>
<dbReference type="RefSeq" id="WP_260763457.1">
    <property type="nucleotide sequence ID" value="NZ_CP045921.1"/>
</dbReference>
<feature type="transmembrane region" description="Helical" evidence="2">
    <location>
        <begin position="126"/>
        <end position="154"/>
    </location>
</feature>
<sequence length="1059" mass="112426">MATLLDIPPEEEQEELNPAEKTFQDKVNSAIGVYQAAKQLSQAEKNSVDSDLPDQSTKKDDSSDKDEDPQPSAKSTGKKKDEAKDSASSDLTPKARDGEQNPMGAGGGVGGGGKGQLKGVKASGPIATIGAIIAIFGLIVIVFLSSPATLFAAIKANLTNARDTSAPAMNSRFLTVFSSMMPDKNNPDKAKKACEKPQSKMCRAVTAPEKLVKDLRKAGIKVELGDDVGDRKTIKSITVTDSSGKEHKVDSKTSTITALKSIPAFRAAINRAYDVTKKPFLSSRFKELLSTRWGITKGPGLEGKDKKELDKSFRQSMKLEGDPANGDSSKVRENREKQTSKLREKAGKLTSLGSSVVSLACTTYTTANAVVIGAKMLQIAMLVRFFMSFAVEFDKVIAGESDQQITDYIGGRLNYSETNPTSGGKPNRFYQTTFSDGEGMKMLLHGDLVELSTYALGYRIGGAAIASVSNVLSSFETSVGSPLISTGVAPFLSTLTGRDTSTSKKAGKALIKSMCSLINGQVAQTLGDAAMCAQLFGATGPGVLACIAAMPVIAAAIGALLAPIIGKFVEHLIDWLSKMPVDEETKGIDAGNALAAGVGLLMQNTALTNGLVFANAASYKGFLADTADDMSSYRLAEQYDAQATPFDATNQYSFLGSITHNLYNSGALTSSRNPASLLPNMLSSLSLAAKTVGSLGMTHAAQGTFNEMRQYDENEDSCPDPAVRTSVDSDPTHTFAGDAFCVSPTYMETEALTADATGDDSHPGVIKYMEDEGFINKDTGEIESSDKAKIYKKYNKYCVTRSAPAGVEDPGGSEDGSIAKNAVSEEGEESGEVPAEDESWATADWCTYPSDQAGTTATMLAMFHAYRADENIRDGVADEGEQKAEEATGEIGDDAKAAAQALLDSPNVKFQLPEQRGYMEQTAKDGTQTLDCGGKANMNGKLLGMLVEASKKYKITIGAQASGHECDGGWHPKGSAVDLNGVAHLDQPQQMRIDWTAADKPIVKEFYEYLDNLAGTAGVKLELGQKQCFSKPPSAPSPSLKNSELVTDVCNHMHVGVEQ</sequence>
<feature type="region of interest" description="Disordered" evidence="1">
    <location>
        <begin position="315"/>
        <end position="345"/>
    </location>
</feature>
<keyword evidence="2" id="KW-0812">Transmembrane</keyword>
<reference evidence="3" key="1">
    <citation type="journal article" date="2021" name="Nat. Microbiol.">
        <title>Cocultivation of an ultrasmall environmental parasitic bacterium with lytic ability against bacteria associated with wastewater foams.</title>
        <authorList>
            <person name="Batinovic S."/>
            <person name="Rose J.J.A."/>
            <person name="Ratcliffe J."/>
            <person name="Seviour R.J."/>
            <person name="Petrovski S."/>
        </authorList>
    </citation>
    <scope>NUCLEOTIDE SEQUENCE</scope>
    <source>
        <strain evidence="3">JR1</strain>
    </source>
</reference>
<dbReference type="EMBL" id="CP045921">
    <property type="protein sequence ID" value="QHN42260.1"/>
    <property type="molecule type" value="Genomic_DNA"/>
</dbReference>
<evidence type="ECO:0000313" key="3">
    <source>
        <dbReference type="EMBL" id="QHN42260.1"/>
    </source>
</evidence>
<organism evidence="3 4">
    <name type="scientific">Candidatus Mycosynbacter amalyticus</name>
    <dbReference type="NCBI Taxonomy" id="2665156"/>
    <lineage>
        <taxon>Bacteria</taxon>
        <taxon>Candidatus Saccharimonadota</taxon>
        <taxon>Candidatus Saccharimonadota incertae sedis</taxon>
        <taxon>Candidatus Mycosynbacter</taxon>
    </lineage>
</organism>
<feature type="region of interest" description="Disordered" evidence="1">
    <location>
        <begin position="1"/>
        <end position="24"/>
    </location>
</feature>
<evidence type="ECO:0000256" key="2">
    <source>
        <dbReference type="SAM" id="Phobius"/>
    </source>
</evidence>
<proteinExistence type="predicted"/>
<evidence type="ECO:0000256" key="1">
    <source>
        <dbReference type="SAM" id="MobiDB-lite"/>
    </source>
</evidence>
<feature type="region of interest" description="Disordered" evidence="1">
    <location>
        <begin position="38"/>
        <end position="120"/>
    </location>
</feature>
<dbReference type="Proteomes" id="UP001059824">
    <property type="component" value="Chromosome"/>
</dbReference>
<protein>
    <submittedName>
        <fullName evidence="3">Uncharacterized protein</fullName>
    </submittedName>
</protein>